<dbReference type="GO" id="GO:0016787">
    <property type="term" value="F:hydrolase activity"/>
    <property type="evidence" value="ECO:0007669"/>
    <property type="project" value="UniProtKB-KW"/>
</dbReference>
<feature type="domain" description="Carboxylesterase type B" evidence="4">
    <location>
        <begin position="70"/>
        <end position="345"/>
    </location>
</feature>
<dbReference type="InterPro" id="IPR002018">
    <property type="entry name" value="CarbesteraseB"/>
</dbReference>
<evidence type="ECO:0000256" key="2">
    <source>
        <dbReference type="ARBA" id="ARBA00022801"/>
    </source>
</evidence>
<evidence type="ECO:0000256" key="3">
    <source>
        <dbReference type="RuleBase" id="RU361235"/>
    </source>
</evidence>
<dbReference type="AlphaFoldDB" id="A0A2G9SMQ9"/>
<dbReference type="Pfam" id="PF00135">
    <property type="entry name" value="COesterase"/>
    <property type="match status" value="1"/>
</dbReference>
<evidence type="ECO:0000313" key="5">
    <source>
        <dbReference type="EMBL" id="PIO40671.1"/>
    </source>
</evidence>
<sequence length="360" mass="39507">MENVKNRKGQGEIYCMRSSHGRPTPVNETRFDILVESLLKHNLHIETPPACDCPTETPPAYDVPGQAEERPLVDTKYGKLRGVNVLVKETPRTADAFYGIPFAKPPVGSLRFAYPEAPEPWESVRDASQYAPMCLQEMGMMEGLTHYYKSTFKMPPPSEDCLYLNIYTPNDREKESKLPVMVFIHGGGLIIGGAYYDGSALSVYENVVVVSIQYRLGILGFFSTGDDKLPGNLGFIDQVAALHWVQENIADFGGDQHSVTIFGESAGGVSVSALVLSPLAKGLFHKAISESGFVTMSSLVVSKPEDLTIYQDLVAGLFGCSVSSVVECLKLKSEEDILSVAAKMVRHIPGCHFGYRRKIC</sequence>
<dbReference type="PANTHER" id="PTHR11559">
    <property type="entry name" value="CARBOXYLESTERASE"/>
    <property type="match status" value="1"/>
</dbReference>
<gene>
    <name evidence="5" type="ORF">AB205_0056290</name>
</gene>
<evidence type="ECO:0000259" key="4">
    <source>
        <dbReference type="Pfam" id="PF00135"/>
    </source>
</evidence>
<proteinExistence type="inferred from homology"/>
<comment type="similarity">
    <text evidence="1 3">Belongs to the type-B carboxylesterase/lipase family.</text>
</comment>
<dbReference type="InterPro" id="IPR029058">
    <property type="entry name" value="AB_hydrolase_fold"/>
</dbReference>
<dbReference type="EC" id="3.1.1.-" evidence="3"/>
<dbReference type="OrthoDB" id="3200163at2759"/>
<accession>A0A2G9SMQ9</accession>
<organism evidence="5 6">
    <name type="scientific">Aquarana catesbeiana</name>
    <name type="common">American bullfrog</name>
    <name type="synonym">Rana catesbeiana</name>
    <dbReference type="NCBI Taxonomy" id="8400"/>
    <lineage>
        <taxon>Eukaryota</taxon>
        <taxon>Metazoa</taxon>
        <taxon>Chordata</taxon>
        <taxon>Craniata</taxon>
        <taxon>Vertebrata</taxon>
        <taxon>Euteleostomi</taxon>
        <taxon>Amphibia</taxon>
        <taxon>Batrachia</taxon>
        <taxon>Anura</taxon>
        <taxon>Neobatrachia</taxon>
        <taxon>Ranoidea</taxon>
        <taxon>Ranidae</taxon>
        <taxon>Aquarana</taxon>
    </lineage>
</organism>
<keyword evidence="2 3" id="KW-0378">Hydrolase</keyword>
<reference evidence="6" key="1">
    <citation type="journal article" date="2017" name="Nat. Commun.">
        <title>The North American bullfrog draft genome provides insight into hormonal regulation of long noncoding RNA.</title>
        <authorList>
            <person name="Hammond S.A."/>
            <person name="Warren R.L."/>
            <person name="Vandervalk B.P."/>
            <person name="Kucuk E."/>
            <person name="Khan H."/>
            <person name="Gibb E.A."/>
            <person name="Pandoh P."/>
            <person name="Kirk H."/>
            <person name="Zhao Y."/>
            <person name="Jones M."/>
            <person name="Mungall A.J."/>
            <person name="Coope R."/>
            <person name="Pleasance S."/>
            <person name="Moore R.A."/>
            <person name="Holt R.A."/>
            <person name="Round J.M."/>
            <person name="Ohora S."/>
            <person name="Walle B.V."/>
            <person name="Veldhoen N."/>
            <person name="Helbing C.C."/>
            <person name="Birol I."/>
        </authorList>
    </citation>
    <scope>NUCLEOTIDE SEQUENCE [LARGE SCALE GENOMIC DNA]</scope>
</reference>
<dbReference type="Proteomes" id="UP000228934">
    <property type="component" value="Unassembled WGS sequence"/>
</dbReference>
<dbReference type="InterPro" id="IPR019826">
    <property type="entry name" value="Carboxylesterase_B_AS"/>
</dbReference>
<dbReference type="PROSITE" id="PS00941">
    <property type="entry name" value="CARBOXYLESTERASE_B_2"/>
    <property type="match status" value="1"/>
</dbReference>
<dbReference type="Gene3D" id="3.40.50.1820">
    <property type="entry name" value="alpha/beta hydrolase"/>
    <property type="match status" value="1"/>
</dbReference>
<dbReference type="InterPro" id="IPR019819">
    <property type="entry name" value="Carboxylesterase_B_CS"/>
</dbReference>
<protein>
    <recommendedName>
        <fullName evidence="3">Carboxylic ester hydrolase</fullName>
        <ecNumber evidence="3">3.1.1.-</ecNumber>
    </recommendedName>
</protein>
<evidence type="ECO:0000256" key="1">
    <source>
        <dbReference type="ARBA" id="ARBA00005964"/>
    </source>
</evidence>
<dbReference type="InterPro" id="IPR050309">
    <property type="entry name" value="Type-B_Carboxylest/Lipase"/>
</dbReference>
<keyword evidence="6" id="KW-1185">Reference proteome</keyword>
<dbReference type="SUPFAM" id="SSF53474">
    <property type="entry name" value="alpha/beta-Hydrolases"/>
    <property type="match status" value="1"/>
</dbReference>
<name>A0A2G9SMQ9_AQUCT</name>
<dbReference type="PROSITE" id="PS00122">
    <property type="entry name" value="CARBOXYLESTERASE_B_1"/>
    <property type="match status" value="1"/>
</dbReference>
<dbReference type="EMBL" id="KV923022">
    <property type="protein sequence ID" value="PIO40671.1"/>
    <property type="molecule type" value="Genomic_DNA"/>
</dbReference>
<evidence type="ECO:0000313" key="6">
    <source>
        <dbReference type="Proteomes" id="UP000228934"/>
    </source>
</evidence>